<dbReference type="AlphaFoldDB" id="A0A1N6D3E8"/>
<evidence type="ECO:0000256" key="1">
    <source>
        <dbReference type="SAM" id="Phobius"/>
    </source>
</evidence>
<dbReference type="EMBL" id="FSRC01000001">
    <property type="protein sequence ID" value="SIN65321.1"/>
    <property type="molecule type" value="Genomic_DNA"/>
</dbReference>
<dbReference type="STRING" id="226505.SAMN05444394_0116"/>
<evidence type="ECO:0000313" key="2">
    <source>
        <dbReference type="EMBL" id="SIN65321.1"/>
    </source>
</evidence>
<keyword evidence="1" id="KW-0472">Membrane</keyword>
<sequence length="236" mass="28124">MLTENKFTRYLIYAFGEIILVVFGILIALSINNWNEQSKERKFERKMLSEIHLALENDIAYFENNVSRLASLDSAIDVMLGFIEEEAEFIDSMYNQDRGRSYYLATGIIYQYNPGPYEALKSTGVNKIRNDSLRKELITLYDFEYPRHQEFIEYYDQDYKTQIDRFFGMMDEPFIEYVNGKRMINKKFPPDLLKKPDFLNLLDEMRSRARLQLRSFNNFIPDLKRVESLLSEELKN</sequence>
<reference evidence="3" key="1">
    <citation type="submission" date="2016-11" db="EMBL/GenBank/DDBJ databases">
        <authorList>
            <person name="Varghese N."/>
            <person name="Submissions S."/>
        </authorList>
    </citation>
    <scope>NUCLEOTIDE SEQUENCE [LARGE SCALE GENOMIC DNA]</scope>
    <source>
        <strain evidence="3">DSM 15292</strain>
    </source>
</reference>
<proteinExistence type="predicted"/>
<keyword evidence="3" id="KW-1185">Reference proteome</keyword>
<dbReference type="Proteomes" id="UP000185221">
    <property type="component" value="Unassembled WGS sequence"/>
</dbReference>
<dbReference type="Pfam" id="PF19578">
    <property type="entry name" value="DUF6090"/>
    <property type="match status" value="1"/>
</dbReference>
<dbReference type="InterPro" id="IPR045749">
    <property type="entry name" value="DUF6090"/>
</dbReference>
<feature type="transmembrane region" description="Helical" evidence="1">
    <location>
        <begin position="12"/>
        <end position="32"/>
    </location>
</feature>
<gene>
    <name evidence="2" type="ORF">SAMN05444394_0116</name>
</gene>
<protein>
    <submittedName>
        <fullName evidence="2">Uncharacterized protein</fullName>
    </submittedName>
</protein>
<evidence type="ECO:0000313" key="3">
    <source>
        <dbReference type="Proteomes" id="UP000185221"/>
    </source>
</evidence>
<keyword evidence="1" id="KW-0812">Transmembrane</keyword>
<organism evidence="2 3">
    <name type="scientific">Algoriphagus halophilus</name>
    <dbReference type="NCBI Taxonomy" id="226505"/>
    <lineage>
        <taxon>Bacteria</taxon>
        <taxon>Pseudomonadati</taxon>
        <taxon>Bacteroidota</taxon>
        <taxon>Cytophagia</taxon>
        <taxon>Cytophagales</taxon>
        <taxon>Cyclobacteriaceae</taxon>
        <taxon>Algoriphagus</taxon>
    </lineage>
</organism>
<accession>A0A1N6D3E8</accession>
<keyword evidence="1" id="KW-1133">Transmembrane helix</keyword>
<name>A0A1N6D3E8_9BACT</name>